<reference evidence="1" key="1">
    <citation type="submission" date="2005-12" db="EMBL/GenBank/DDBJ databases">
        <title>Environmental genomics of 'Haloquadratum walsbyi' in a saltern crystallizer indicates a large pool of accessory genes in an otherwise coherent species.</title>
        <authorList>
            <person name="Legault B.A."/>
            <person name="Lopez-Lopez A."/>
            <person name="Alba-Casado J.C."/>
            <person name="Doolittle F.W."/>
            <person name="Bolhuis H."/>
            <person name="Rodriguez-Valera F."/>
            <person name="Papke T.R."/>
        </authorList>
    </citation>
    <scope>NUCLEOTIDE SEQUENCE</scope>
</reference>
<evidence type="ECO:0000313" key="1">
    <source>
        <dbReference type="EMBL" id="ABC70123.1"/>
    </source>
</evidence>
<name>Q2LGS0_9EURY</name>
<dbReference type="AlphaFoldDB" id="Q2LGS0"/>
<dbReference type="EMBL" id="DQ314494">
    <property type="protein sequence ID" value="ABC70123.1"/>
    <property type="molecule type" value="Genomic_DNA"/>
</dbReference>
<accession>Q2LGS0</accession>
<proteinExistence type="predicted"/>
<protein>
    <submittedName>
        <fullName evidence="1">Transposase</fullName>
    </submittedName>
</protein>
<sequence>MVTLTIPQRVGRGSFVCKECDTIANADMSGVENIRQTVLPNLARDGSDKDTGWVAQPVIQLFDRSEGCFSPQG</sequence>
<organism evidence="1">
    <name type="scientific">Haloquadratum walsbyi</name>
    <dbReference type="NCBI Taxonomy" id="293091"/>
    <lineage>
        <taxon>Archaea</taxon>
        <taxon>Methanobacteriati</taxon>
        <taxon>Methanobacteriota</taxon>
        <taxon>Stenosarchaea group</taxon>
        <taxon>Halobacteria</taxon>
        <taxon>Halobacteriales</taxon>
        <taxon>Haloferacaceae</taxon>
        <taxon>Haloquadratum</taxon>
    </lineage>
</organism>